<evidence type="ECO:0000256" key="1">
    <source>
        <dbReference type="SAM" id="MobiDB-lite"/>
    </source>
</evidence>
<feature type="region of interest" description="Disordered" evidence="1">
    <location>
        <begin position="364"/>
        <end position="394"/>
    </location>
</feature>
<dbReference type="InterPro" id="IPR050879">
    <property type="entry name" value="Acyltransferase_3"/>
</dbReference>
<protein>
    <submittedName>
        <fullName evidence="4">Peptidoglycan/LPS O-acetylase OafA/YrhL, contains acyltransferase and SGNH-hydrolase domains</fullName>
    </submittedName>
</protein>
<organism evidence="4 5">
    <name type="scientific">Micromonospora auratinigra</name>
    <dbReference type="NCBI Taxonomy" id="261654"/>
    <lineage>
        <taxon>Bacteria</taxon>
        <taxon>Bacillati</taxon>
        <taxon>Actinomycetota</taxon>
        <taxon>Actinomycetes</taxon>
        <taxon>Micromonosporales</taxon>
        <taxon>Micromonosporaceae</taxon>
        <taxon>Micromonospora</taxon>
    </lineage>
</organism>
<feature type="transmembrane region" description="Helical" evidence="2">
    <location>
        <begin position="49"/>
        <end position="73"/>
    </location>
</feature>
<gene>
    <name evidence="4" type="ORF">GA0070611_2085</name>
</gene>
<feature type="transmembrane region" description="Helical" evidence="2">
    <location>
        <begin position="267"/>
        <end position="287"/>
    </location>
</feature>
<name>A0A1A8ZFV4_9ACTN</name>
<feature type="compositionally biased region" description="Pro residues" evidence="1">
    <location>
        <begin position="369"/>
        <end position="379"/>
    </location>
</feature>
<feature type="transmembrane region" description="Helical" evidence="2">
    <location>
        <begin position="214"/>
        <end position="235"/>
    </location>
</feature>
<feature type="compositionally biased region" description="Low complexity" evidence="1">
    <location>
        <begin position="380"/>
        <end position="394"/>
    </location>
</feature>
<dbReference type="PATRIC" id="fig|261654.4.peg.2123"/>
<feature type="transmembrane region" description="Helical" evidence="2">
    <location>
        <begin position="20"/>
        <end position="37"/>
    </location>
</feature>
<feature type="transmembrane region" description="Helical" evidence="2">
    <location>
        <begin position="143"/>
        <end position="162"/>
    </location>
</feature>
<dbReference type="EMBL" id="LT594323">
    <property type="protein sequence ID" value="SBT42757.1"/>
    <property type="molecule type" value="Genomic_DNA"/>
</dbReference>
<evidence type="ECO:0000256" key="2">
    <source>
        <dbReference type="SAM" id="Phobius"/>
    </source>
</evidence>
<reference evidence="5" key="1">
    <citation type="submission" date="2016-06" db="EMBL/GenBank/DDBJ databases">
        <authorList>
            <person name="Varghese N."/>
            <person name="Submissions Spin"/>
        </authorList>
    </citation>
    <scope>NUCLEOTIDE SEQUENCE [LARGE SCALE GENOMIC DNA]</scope>
    <source>
        <strain evidence="5">DSM 44815</strain>
    </source>
</reference>
<sequence>MTSTVPDEEVTSGNRLHTLTGLRFLAALLVFANHVNLERMHDSDQANNIFLWLFSSVGELGVGLFFILSGFVLTWSARPADTRARFWRRRFVRIYPSHFVGWALGLVLMLVAGEAVNAWNVVPSALLVHAWIPRLDALHGTNGPSWSLACELLFYLAFPWLLPLVRRIRPQRLWRWAIGLMAGIVAVPFVGQFLPEHPHVRDLPVSLWQLWFTAFLPPVRLLDFVLGIVLARIVLSGRWVRVRLAPALGILFVAVLVSLFLPLPFNLMAPFVLPLVLVLGAGATVDVTGRRSLFNTRALVWLGDISYAFYILHSLVIHYGHLALGGGRWSAPVTFGVQAGMLAVTIGLSALLYHGVERPLMRRFSSPPGDRPATPPDAPPTGVDAAVAAAEPVR</sequence>
<keyword evidence="4" id="KW-0378">Hydrolase</keyword>
<feature type="domain" description="Acyltransferase 3" evidence="3">
    <location>
        <begin position="19"/>
        <end position="353"/>
    </location>
</feature>
<dbReference type="Proteomes" id="UP000199385">
    <property type="component" value="Chromosome I"/>
</dbReference>
<dbReference type="AlphaFoldDB" id="A0A1A8ZFV4"/>
<dbReference type="PANTHER" id="PTHR23028">
    <property type="entry name" value="ACETYLTRANSFERASE"/>
    <property type="match status" value="1"/>
</dbReference>
<dbReference type="GO" id="GO:0000271">
    <property type="term" value="P:polysaccharide biosynthetic process"/>
    <property type="evidence" value="ECO:0007669"/>
    <property type="project" value="TreeGrafter"/>
</dbReference>
<evidence type="ECO:0000313" key="4">
    <source>
        <dbReference type="EMBL" id="SBT42757.1"/>
    </source>
</evidence>
<keyword evidence="2" id="KW-0812">Transmembrane</keyword>
<dbReference type="GO" id="GO:0016747">
    <property type="term" value="F:acyltransferase activity, transferring groups other than amino-acyl groups"/>
    <property type="evidence" value="ECO:0007669"/>
    <property type="project" value="InterPro"/>
</dbReference>
<dbReference type="Pfam" id="PF01757">
    <property type="entry name" value="Acyl_transf_3"/>
    <property type="match status" value="1"/>
</dbReference>
<dbReference type="STRING" id="261654.GA0070611_2085"/>
<feature type="transmembrane region" description="Helical" evidence="2">
    <location>
        <begin position="174"/>
        <end position="194"/>
    </location>
</feature>
<dbReference type="InterPro" id="IPR002656">
    <property type="entry name" value="Acyl_transf_3_dom"/>
</dbReference>
<proteinExistence type="predicted"/>
<feature type="transmembrane region" description="Helical" evidence="2">
    <location>
        <begin position="242"/>
        <end position="261"/>
    </location>
</feature>
<evidence type="ECO:0000313" key="5">
    <source>
        <dbReference type="Proteomes" id="UP000199385"/>
    </source>
</evidence>
<keyword evidence="2" id="KW-0472">Membrane</keyword>
<keyword evidence="5" id="KW-1185">Reference proteome</keyword>
<keyword evidence="4" id="KW-0808">Transferase</keyword>
<keyword evidence="4" id="KW-0012">Acyltransferase</keyword>
<dbReference type="GO" id="GO:0016020">
    <property type="term" value="C:membrane"/>
    <property type="evidence" value="ECO:0007669"/>
    <property type="project" value="TreeGrafter"/>
</dbReference>
<dbReference type="GO" id="GO:0016787">
    <property type="term" value="F:hydrolase activity"/>
    <property type="evidence" value="ECO:0007669"/>
    <property type="project" value="UniProtKB-KW"/>
</dbReference>
<feature type="transmembrane region" description="Helical" evidence="2">
    <location>
        <begin position="299"/>
        <end position="321"/>
    </location>
</feature>
<feature type="transmembrane region" description="Helical" evidence="2">
    <location>
        <begin position="94"/>
        <end position="113"/>
    </location>
</feature>
<dbReference type="RefSeq" id="WP_091661564.1">
    <property type="nucleotide sequence ID" value="NZ_LT594323.1"/>
</dbReference>
<keyword evidence="2" id="KW-1133">Transmembrane helix</keyword>
<feature type="transmembrane region" description="Helical" evidence="2">
    <location>
        <begin position="333"/>
        <end position="353"/>
    </location>
</feature>
<dbReference type="OrthoDB" id="9796461at2"/>
<accession>A0A1A8ZFV4</accession>
<dbReference type="PANTHER" id="PTHR23028:SF53">
    <property type="entry name" value="ACYL_TRANSF_3 DOMAIN-CONTAINING PROTEIN"/>
    <property type="match status" value="1"/>
</dbReference>
<evidence type="ECO:0000259" key="3">
    <source>
        <dbReference type="Pfam" id="PF01757"/>
    </source>
</evidence>